<proteinExistence type="predicted"/>
<dbReference type="PATRIC" id="fig|76936.10.peg.1448"/>
<protein>
    <submittedName>
        <fullName evidence="1">Uncharacterized protein</fullName>
    </submittedName>
</protein>
<reference evidence="2" key="1">
    <citation type="submission" date="2015-11" db="EMBL/GenBank/DDBJ databases">
        <authorList>
            <person name="Anvar S.Y."/>
        </authorList>
    </citation>
    <scope>NUCLEOTIDE SEQUENCE [LARGE SCALE GENOMIC DNA]</scope>
</reference>
<evidence type="ECO:0000313" key="2">
    <source>
        <dbReference type="Proteomes" id="UP000064525"/>
    </source>
</evidence>
<dbReference type="KEGG" id="hty:BN2458_PEG1485"/>
<gene>
    <name evidence="1" type="ORF">BN2458_PEG1485</name>
</gene>
<sequence length="54" mass="6320">MYKIKDMINDKLTTKQRLIVISGSNSLFGLNGAMIEANTQFRFIRFAYKLSYRI</sequence>
<name>A0A0S4PYE3_9HELI</name>
<accession>A0A0S4PYE3</accession>
<dbReference type="Proteomes" id="UP000064525">
    <property type="component" value="Chromosome I"/>
</dbReference>
<dbReference type="EMBL" id="LN907858">
    <property type="protein sequence ID" value="CUU40368.1"/>
    <property type="molecule type" value="Genomic_DNA"/>
</dbReference>
<dbReference type="AlphaFoldDB" id="A0A0S4PYE3"/>
<evidence type="ECO:0000313" key="1">
    <source>
        <dbReference type="EMBL" id="CUU40368.1"/>
    </source>
</evidence>
<organism evidence="1 2">
    <name type="scientific">Helicobacter typhlonius</name>
    <dbReference type="NCBI Taxonomy" id="76936"/>
    <lineage>
        <taxon>Bacteria</taxon>
        <taxon>Pseudomonadati</taxon>
        <taxon>Campylobacterota</taxon>
        <taxon>Epsilonproteobacteria</taxon>
        <taxon>Campylobacterales</taxon>
        <taxon>Helicobacteraceae</taxon>
        <taxon>Helicobacter</taxon>
    </lineage>
</organism>